<evidence type="ECO:0000313" key="5">
    <source>
        <dbReference type="Proteomes" id="UP000320048"/>
    </source>
</evidence>
<feature type="binding site" evidence="3">
    <location>
        <position position="241"/>
    </location>
    <ligand>
        <name>pyruvate</name>
        <dbReference type="ChEBI" id="CHEBI:15361"/>
    </ligand>
</feature>
<gene>
    <name evidence="4" type="ORF">E6H04_08515</name>
</gene>
<evidence type="ECO:0000256" key="2">
    <source>
        <dbReference type="ARBA" id="ARBA00023239"/>
    </source>
</evidence>
<protein>
    <submittedName>
        <fullName evidence="4">Dihydrodipicolinate synthase family protein</fullName>
    </submittedName>
</protein>
<dbReference type="EMBL" id="VBAO01000216">
    <property type="protein sequence ID" value="TMI80515.1"/>
    <property type="molecule type" value="Genomic_DNA"/>
</dbReference>
<dbReference type="PANTHER" id="PTHR12128">
    <property type="entry name" value="DIHYDRODIPICOLINATE SYNTHASE"/>
    <property type="match status" value="1"/>
</dbReference>
<sequence>MSRATGGTAPWVSEDRCGLPHATSTSRGILRMTESKTHWEGVFPSLCTPFGEDGSIDLASQRAVVRFALSCGAHGVFCLGLAGEVNKLTPKERKQLSSVIVEEVNGRVPVLVGVGAESEHTADDLTRCAETVGADGVVAPPPSTARTSADTIERYFLAIAETTHLPVVIQDAPAYLGVALSADLVGRLAARQPNIRYVKLESGPEQTVDWVAHLHHQAHVFTGDAGLHLLTSLRAGAVGNVPGAEVTDLLIAAYNAEKRGDPATADALHARLLPYLVFSLQGLDHYNACSKEMLVRRGILPRGGLRRPASQLVPSALELIEKYFRD</sequence>
<comment type="caution">
    <text evidence="4">The sequence shown here is derived from an EMBL/GenBank/DDBJ whole genome shotgun (WGS) entry which is preliminary data.</text>
</comment>
<accession>A0A537JAJ0</accession>
<dbReference type="InterPro" id="IPR002220">
    <property type="entry name" value="DapA-like"/>
</dbReference>
<dbReference type="CDD" id="cd00408">
    <property type="entry name" value="DHDPS-like"/>
    <property type="match status" value="1"/>
</dbReference>
<dbReference type="PANTHER" id="PTHR12128:SF66">
    <property type="entry name" value="4-HYDROXY-2-OXOGLUTARATE ALDOLASE, MITOCHONDRIAL"/>
    <property type="match status" value="1"/>
</dbReference>
<comment type="similarity">
    <text evidence="1">Belongs to the DapA family.</text>
</comment>
<dbReference type="Proteomes" id="UP000320048">
    <property type="component" value="Unassembled WGS sequence"/>
</dbReference>
<dbReference type="PRINTS" id="PR00146">
    <property type="entry name" value="DHPICSNTHASE"/>
</dbReference>
<dbReference type="Pfam" id="PF00701">
    <property type="entry name" value="DHDPS"/>
    <property type="match status" value="1"/>
</dbReference>
<reference evidence="4 5" key="1">
    <citation type="journal article" date="2019" name="Nat. Microbiol.">
        <title>Mediterranean grassland soil C-N compound turnover is dependent on rainfall and depth, and is mediated by genomically divergent microorganisms.</title>
        <authorList>
            <person name="Diamond S."/>
            <person name="Andeer P.F."/>
            <person name="Li Z."/>
            <person name="Crits-Christoph A."/>
            <person name="Burstein D."/>
            <person name="Anantharaman K."/>
            <person name="Lane K.R."/>
            <person name="Thomas B.C."/>
            <person name="Pan C."/>
            <person name="Northen T.R."/>
            <person name="Banfield J.F."/>
        </authorList>
    </citation>
    <scope>NUCLEOTIDE SEQUENCE [LARGE SCALE GENOMIC DNA]</scope>
    <source>
        <strain evidence="4">NP_7</strain>
    </source>
</reference>
<dbReference type="AlphaFoldDB" id="A0A537JAJ0"/>
<evidence type="ECO:0000313" key="4">
    <source>
        <dbReference type="EMBL" id="TMI80515.1"/>
    </source>
</evidence>
<dbReference type="SMART" id="SM01130">
    <property type="entry name" value="DHDPS"/>
    <property type="match status" value="1"/>
</dbReference>
<organism evidence="4 5">
    <name type="scientific">Candidatus Segetimicrobium genomatis</name>
    <dbReference type="NCBI Taxonomy" id="2569760"/>
    <lineage>
        <taxon>Bacteria</taxon>
        <taxon>Bacillati</taxon>
        <taxon>Candidatus Sysuimicrobiota</taxon>
        <taxon>Candidatus Sysuimicrobiia</taxon>
        <taxon>Candidatus Sysuimicrobiales</taxon>
        <taxon>Candidatus Segetimicrobiaceae</taxon>
        <taxon>Candidatus Segetimicrobium</taxon>
    </lineage>
</organism>
<dbReference type="SUPFAM" id="SSF51569">
    <property type="entry name" value="Aldolase"/>
    <property type="match status" value="1"/>
</dbReference>
<proteinExistence type="inferred from homology"/>
<dbReference type="Gene3D" id="3.20.20.70">
    <property type="entry name" value="Aldolase class I"/>
    <property type="match status" value="1"/>
</dbReference>
<dbReference type="PIRSF" id="PIRSF001365">
    <property type="entry name" value="DHDPS"/>
    <property type="match status" value="1"/>
</dbReference>
<dbReference type="InterPro" id="IPR013785">
    <property type="entry name" value="Aldolase_TIM"/>
</dbReference>
<dbReference type="GO" id="GO:0008840">
    <property type="term" value="F:4-hydroxy-tetrahydrodipicolinate synthase activity"/>
    <property type="evidence" value="ECO:0007669"/>
    <property type="project" value="TreeGrafter"/>
</dbReference>
<evidence type="ECO:0000256" key="3">
    <source>
        <dbReference type="PIRSR" id="PIRSR001365-2"/>
    </source>
</evidence>
<keyword evidence="2" id="KW-0456">Lyase</keyword>
<name>A0A537JAJ0_9BACT</name>
<evidence type="ECO:0000256" key="1">
    <source>
        <dbReference type="ARBA" id="ARBA00007592"/>
    </source>
</evidence>
<feature type="non-terminal residue" evidence="4">
    <location>
        <position position="326"/>
    </location>
</feature>